<evidence type="ECO:0000313" key="6">
    <source>
        <dbReference type="Proteomes" id="UP000298615"/>
    </source>
</evidence>
<proteinExistence type="inferred from homology"/>
<evidence type="ECO:0000256" key="2">
    <source>
        <dbReference type="ARBA" id="ARBA00022898"/>
    </source>
</evidence>
<dbReference type="Proteomes" id="UP000298615">
    <property type="component" value="Chromosome"/>
</dbReference>
<evidence type="ECO:0000313" key="5">
    <source>
        <dbReference type="EMBL" id="QCI86114.1"/>
    </source>
</evidence>
<protein>
    <submittedName>
        <fullName evidence="5">DgaE family pyridoxal phosphate-dependent ammonia lyase</fullName>
    </submittedName>
</protein>
<dbReference type="RefSeq" id="WP_136952951.1">
    <property type="nucleotide sequence ID" value="NZ_CP039712.1"/>
</dbReference>
<dbReference type="FunFam" id="3.40.640.10:FF:000056">
    <property type="entry name" value="SelA-like pyridoxal phosphate-dependent enzyme"/>
    <property type="match status" value="1"/>
</dbReference>
<dbReference type="PANTHER" id="PTHR32328:SF0">
    <property type="entry name" value="L-SERYL-TRNA(SEC) SELENIUM TRANSFERASE"/>
    <property type="match status" value="1"/>
</dbReference>
<name>A0A4D7CSZ6_9ENTE</name>
<reference evidence="5 6" key="1">
    <citation type="submission" date="2019-04" db="EMBL/GenBank/DDBJ databases">
        <title>Vagococcus sp. nov., isolated from faeces of yaks (Bos grunniens).</title>
        <authorList>
            <person name="Ge Y."/>
        </authorList>
    </citation>
    <scope>NUCLEOTIDE SEQUENCE [LARGE SCALE GENOMIC DNA]</scope>
    <source>
        <strain evidence="5 6">MN-17</strain>
    </source>
</reference>
<dbReference type="SUPFAM" id="SSF53383">
    <property type="entry name" value="PLP-dependent transferases"/>
    <property type="match status" value="1"/>
</dbReference>
<keyword evidence="5" id="KW-0456">Lyase</keyword>
<dbReference type="KEGG" id="vao:FA707_03675"/>
<dbReference type="AlphaFoldDB" id="A0A4D7CSZ6"/>
<gene>
    <name evidence="5" type="ORF">FA707_03675</name>
</gene>
<dbReference type="InterPro" id="IPR015421">
    <property type="entry name" value="PyrdxlP-dep_Trfase_major"/>
</dbReference>
<dbReference type="EMBL" id="CP039712">
    <property type="protein sequence ID" value="QCI86114.1"/>
    <property type="molecule type" value="Genomic_DNA"/>
</dbReference>
<dbReference type="InterPro" id="IPR006337">
    <property type="entry name" value="DgaE-like"/>
</dbReference>
<comment type="cofactor">
    <cofactor evidence="1 4">
        <name>pyridoxal 5'-phosphate</name>
        <dbReference type="ChEBI" id="CHEBI:597326"/>
    </cofactor>
</comment>
<dbReference type="GO" id="GO:0016829">
    <property type="term" value="F:lyase activity"/>
    <property type="evidence" value="ECO:0007669"/>
    <property type="project" value="UniProtKB-KW"/>
</dbReference>
<organism evidence="5 6">
    <name type="scientific">Vagococcus zengguangii</name>
    <dbReference type="NCBI Taxonomy" id="2571750"/>
    <lineage>
        <taxon>Bacteria</taxon>
        <taxon>Bacillati</taxon>
        <taxon>Bacillota</taxon>
        <taxon>Bacilli</taxon>
        <taxon>Lactobacillales</taxon>
        <taxon>Enterococcaceae</taxon>
        <taxon>Vagococcus</taxon>
    </lineage>
</organism>
<accession>A0A4D7CSZ6</accession>
<dbReference type="Gene3D" id="3.40.640.10">
    <property type="entry name" value="Type I PLP-dependent aspartate aminotransferase-like (Major domain)"/>
    <property type="match status" value="1"/>
</dbReference>
<sequence>MNVYDKYKLKQVINASGKMTILGVSKVSDSVLEAQKIGGQNFFEMADLTEKTGRYIAKLLGADNSTVVSSASAGIAQAIAAVIGRGDAYHTMHPYSDRFTRREIIMPKGHNVNYGTSVELMVQQGGGRVVEAGYANECTPEQVVMEITEQTAALLYIKSHHTVQKSMLSIEEMVEIANNHQLPLIVDAAAEEDLTKYYQLGADIVIYSGAKAIEGPSSGLVVGRDPYIIWLQKQSKGLGRSMKIGKDNILALVQAIEDYLEHGSETGESMTLRLAPFISALNAISGVQAEIVQDSAGREIFRAKVKITATHKTAQEVIEELKQGNVAVYTRDYQGNNGIIEFDIRSVDEVEMGLIIEKMTFIMEEE</sequence>
<dbReference type="InterPro" id="IPR018319">
    <property type="entry name" value="SelA-like"/>
</dbReference>
<feature type="modified residue" description="N6-(pyridoxal phosphate)lysine" evidence="4">
    <location>
        <position position="211"/>
    </location>
</feature>
<dbReference type="InterPro" id="IPR015424">
    <property type="entry name" value="PyrdxlP-dep_Trfase"/>
</dbReference>
<keyword evidence="6" id="KW-1185">Reference proteome</keyword>
<keyword evidence="2 4" id="KW-0663">Pyridoxal phosphate</keyword>
<comment type="similarity">
    <text evidence="3">Belongs to the SelA family.</text>
</comment>
<evidence type="ECO:0000256" key="1">
    <source>
        <dbReference type="ARBA" id="ARBA00001933"/>
    </source>
</evidence>
<dbReference type="Pfam" id="PF03841">
    <property type="entry name" value="SelA"/>
    <property type="match status" value="1"/>
</dbReference>
<dbReference type="PANTHER" id="PTHR32328">
    <property type="entry name" value="L-SERYL-TRNA(SEC) SELENIUM TRANSFERASE"/>
    <property type="match status" value="1"/>
</dbReference>
<dbReference type="NCBIfam" id="TIGR01437">
    <property type="entry name" value="selA_rel"/>
    <property type="match status" value="1"/>
</dbReference>
<evidence type="ECO:0000256" key="3">
    <source>
        <dbReference type="ARBA" id="ARBA00044507"/>
    </source>
</evidence>
<dbReference type="GO" id="GO:0004125">
    <property type="term" value="F:L-seryl-tRNA(Sec) selenium transferase activity"/>
    <property type="evidence" value="ECO:0007669"/>
    <property type="project" value="TreeGrafter"/>
</dbReference>
<evidence type="ECO:0000256" key="4">
    <source>
        <dbReference type="PIRSR" id="PIRSR618319-50"/>
    </source>
</evidence>